<feature type="domain" description="O-methyltransferase C-terminal" evidence="5">
    <location>
        <begin position="133"/>
        <end position="336"/>
    </location>
</feature>
<dbReference type="Gene3D" id="3.40.50.150">
    <property type="entry name" value="Vaccinia Virus protein VP39"/>
    <property type="match status" value="1"/>
</dbReference>
<dbReference type="eggNOG" id="KOG3178">
    <property type="taxonomic scope" value="Eukaryota"/>
</dbReference>
<dbReference type="SUPFAM" id="SSF53335">
    <property type="entry name" value="S-adenosyl-L-methionine-dependent methyltransferases"/>
    <property type="match status" value="1"/>
</dbReference>
<dbReference type="InterPro" id="IPR001077">
    <property type="entry name" value="COMT_C"/>
</dbReference>
<keyword evidence="2" id="KW-0808">Transferase</keyword>
<dbReference type="Gramene" id="KCW84920">
    <property type="protein sequence ID" value="KCW84920"/>
    <property type="gene ID" value="EUGRSUZ_B01744"/>
</dbReference>
<dbReference type="KEGG" id="egr:104430810"/>
<dbReference type="OrthoDB" id="1606438at2759"/>
<gene>
    <name evidence="7" type="ORF">EUGRSUZ_B01744</name>
</gene>
<dbReference type="InterPro" id="IPR016461">
    <property type="entry name" value="COMT-like"/>
</dbReference>
<dbReference type="Gene3D" id="1.10.10.10">
    <property type="entry name" value="Winged helix-like DNA-binding domain superfamily/Winged helix DNA-binding domain"/>
    <property type="match status" value="1"/>
</dbReference>
<dbReference type="Pfam" id="PF08100">
    <property type="entry name" value="Dimerisation"/>
    <property type="match status" value="1"/>
</dbReference>
<keyword evidence="1" id="KW-0489">Methyltransferase</keyword>
<dbReference type="FunFam" id="1.10.10.10:FF:000357">
    <property type="entry name" value="Caffeic acid 3-O-methyltransferase"/>
    <property type="match status" value="1"/>
</dbReference>
<keyword evidence="3" id="KW-0949">S-adenosyl-L-methionine</keyword>
<dbReference type="AlphaFoldDB" id="A0A059D416"/>
<dbReference type="InterPro" id="IPR036388">
    <property type="entry name" value="WH-like_DNA-bd_sf"/>
</dbReference>
<evidence type="ECO:0000313" key="7">
    <source>
        <dbReference type="EMBL" id="KCW84920.1"/>
    </source>
</evidence>
<dbReference type="EMBL" id="KK198754">
    <property type="protein sequence ID" value="KCW84920.1"/>
    <property type="molecule type" value="Genomic_DNA"/>
</dbReference>
<dbReference type="PIRSF" id="PIRSF005739">
    <property type="entry name" value="O-mtase"/>
    <property type="match status" value="1"/>
</dbReference>
<dbReference type="GO" id="GO:0008757">
    <property type="term" value="F:S-adenosylmethionine-dependent methyltransferase activity"/>
    <property type="evidence" value="ECO:0000318"/>
    <property type="project" value="GO_Central"/>
</dbReference>
<dbReference type="InterPro" id="IPR029063">
    <property type="entry name" value="SAM-dependent_MTases_sf"/>
</dbReference>
<evidence type="ECO:0000256" key="4">
    <source>
        <dbReference type="PIRSR" id="PIRSR005739-1"/>
    </source>
</evidence>
<protein>
    <recommendedName>
        <fullName evidence="8">O-methyltransferase domain-containing protein</fullName>
    </recommendedName>
</protein>
<dbReference type="CDD" id="cd02440">
    <property type="entry name" value="AdoMet_MTases"/>
    <property type="match status" value="1"/>
</dbReference>
<feature type="domain" description="O-methyltransferase dimerisation" evidence="6">
    <location>
        <begin position="29"/>
        <end position="112"/>
    </location>
</feature>
<dbReference type="InterPro" id="IPR036390">
    <property type="entry name" value="WH_DNA-bd_sf"/>
</dbReference>
<dbReference type="PROSITE" id="PS51683">
    <property type="entry name" value="SAM_OMT_II"/>
    <property type="match status" value="1"/>
</dbReference>
<evidence type="ECO:0000256" key="3">
    <source>
        <dbReference type="ARBA" id="ARBA00022691"/>
    </source>
</evidence>
<dbReference type="GO" id="GO:0008171">
    <property type="term" value="F:O-methyltransferase activity"/>
    <property type="evidence" value="ECO:0000318"/>
    <property type="project" value="GO_Central"/>
</dbReference>
<dbReference type="PANTHER" id="PTHR11746">
    <property type="entry name" value="O-METHYLTRANSFERASE"/>
    <property type="match status" value="1"/>
</dbReference>
<dbReference type="InParanoid" id="A0A059D416"/>
<evidence type="ECO:0000259" key="5">
    <source>
        <dbReference type="Pfam" id="PF00891"/>
    </source>
</evidence>
<evidence type="ECO:0000256" key="1">
    <source>
        <dbReference type="ARBA" id="ARBA00022603"/>
    </source>
</evidence>
<dbReference type="GO" id="GO:0032259">
    <property type="term" value="P:methylation"/>
    <property type="evidence" value="ECO:0000318"/>
    <property type="project" value="GO_Central"/>
</dbReference>
<evidence type="ECO:0000256" key="2">
    <source>
        <dbReference type="ARBA" id="ARBA00022679"/>
    </source>
</evidence>
<sequence>MDTSETQSITTPAEDEELVAAFETCILTAVPMVLRSAVELGIIDLLAREGGASAQLSPSQIAAHLGIANPDAPRTINRMLRLLASFSYLSCTLHGDQSLYGLGPKSKYFVSSEAGSFAPLLRFLQHKTLINSWYGLQEAVKNGGGLFENANGTNIFEYAGKDPALNTVFNNGMESPTPLYMNKILESYRGFEGAKTIADLGGGVGQNLRLILDKFPNLRGILYDLPHVIKDAPAHPRMERVGGDLLKSVPKADILFMKWLFHGLRDDFCKMLLQNCYEALPPNGKVVIVDPILPEYPETDIVSRNSFTSDMIMLYTSPGEDRTRKELEVLALSAGFDKPRIACRAYNMWVMELHKKK</sequence>
<dbReference type="Pfam" id="PF00891">
    <property type="entry name" value="Methyltransf_2"/>
    <property type="match status" value="1"/>
</dbReference>
<dbReference type="GO" id="GO:0046983">
    <property type="term" value="F:protein dimerization activity"/>
    <property type="evidence" value="ECO:0007669"/>
    <property type="project" value="InterPro"/>
</dbReference>
<accession>A0A059D416</accession>
<reference evidence="7" key="1">
    <citation type="submission" date="2013-07" db="EMBL/GenBank/DDBJ databases">
        <title>The genome of Eucalyptus grandis.</title>
        <authorList>
            <person name="Schmutz J."/>
            <person name="Hayes R."/>
            <person name="Myburg A."/>
            <person name="Tuskan G."/>
            <person name="Grattapaglia D."/>
            <person name="Rokhsar D.S."/>
        </authorList>
    </citation>
    <scope>NUCLEOTIDE SEQUENCE</scope>
    <source>
        <tissue evidence="7">Leaf extractions</tissue>
    </source>
</reference>
<evidence type="ECO:0008006" key="8">
    <source>
        <dbReference type="Google" id="ProtNLM"/>
    </source>
</evidence>
<dbReference type="STRING" id="71139.A0A059D416"/>
<dbReference type="InterPro" id="IPR012967">
    <property type="entry name" value="COMT_dimerisation"/>
</dbReference>
<proteinExistence type="predicted"/>
<name>A0A059D416_EUCGR</name>
<dbReference type="SUPFAM" id="SSF46785">
    <property type="entry name" value="Winged helix' DNA-binding domain"/>
    <property type="match status" value="1"/>
</dbReference>
<feature type="active site" description="Proton acceptor" evidence="4">
    <location>
        <position position="262"/>
    </location>
</feature>
<evidence type="ECO:0000259" key="6">
    <source>
        <dbReference type="Pfam" id="PF08100"/>
    </source>
</evidence>
<organism evidence="7">
    <name type="scientific">Eucalyptus grandis</name>
    <name type="common">Flooded gum</name>
    <dbReference type="NCBI Taxonomy" id="71139"/>
    <lineage>
        <taxon>Eukaryota</taxon>
        <taxon>Viridiplantae</taxon>
        <taxon>Streptophyta</taxon>
        <taxon>Embryophyta</taxon>
        <taxon>Tracheophyta</taxon>
        <taxon>Spermatophyta</taxon>
        <taxon>Magnoliopsida</taxon>
        <taxon>eudicotyledons</taxon>
        <taxon>Gunneridae</taxon>
        <taxon>Pentapetalae</taxon>
        <taxon>rosids</taxon>
        <taxon>malvids</taxon>
        <taxon>Myrtales</taxon>
        <taxon>Myrtaceae</taxon>
        <taxon>Myrtoideae</taxon>
        <taxon>Eucalypteae</taxon>
        <taxon>Eucalyptus</taxon>
    </lineage>
</organism>